<dbReference type="InterPro" id="IPR003010">
    <property type="entry name" value="C-N_Hydrolase"/>
</dbReference>
<dbReference type="EMBL" id="QGTR01000001">
    <property type="protein sequence ID" value="PWW03394.1"/>
    <property type="molecule type" value="Genomic_DNA"/>
</dbReference>
<dbReference type="Proteomes" id="UP000246352">
    <property type="component" value="Unassembled WGS sequence"/>
</dbReference>
<gene>
    <name evidence="4" type="ORF">DFR52_10174</name>
</gene>
<proteinExistence type="inferred from homology"/>
<evidence type="ECO:0000256" key="2">
    <source>
        <dbReference type="ARBA" id="ARBA00022801"/>
    </source>
</evidence>
<keyword evidence="5" id="KW-1185">Reference proteome</keyword>
<feature type="domain" description="CN hydrolase" evidence="3">
    <location>
        <begin position="2"/>
        <end position="239"/>
    </location>
</feature>
<dbReference type="InterPro" id="IPR050345">
    <property type="entry name" value="Aliph_Amidase/BUP"/>
</dbReference>
<name>A0A317PS12_9HYPH</name>
<dbReference type="AlphaFoldDB" id="A0A317PS12"/>
<dbReference type="Pfam" id="PF00795">
    <property type="entry name" value="CN_hydrolase"/>
    <property type="match status" value="1"/>
</dbReference>
<comment type="similarity">
    <text evidence="1">Belongs to the carbon-nitrogen hydrolase superfamily. NIT1/NIT2 family.</text>
</comment>
<dbReference type="PROSITE" id="PS50263">
    <property type="entry name" value="CN_HYDROLASE"/>
    <property type="match status" value="1"/>
</dbReference>
<dbReference type="PANTHER" id="PTHR43674">
    <property type="entry name" value="NITRILASE C965.09-RELATED"/>
    <property type="match status" value="1"/>
</dbReference>
<dbReference type="PROSITE" id="PS01227">
    <property type="entry name" value="UPF0012"/>
    <property type="match status" value="1"/>
</dbReference>
<dbReference type="InterPro" id="IPR001110">
    <property type="entry name" value="UPF0012_CS"/>
</dbReference>
<dbReference type="OrthoDB" id="9811121at2"/>
<dbReference type="RefSeq" id="WP_110029966.1">
    <property type="nucleotide sequence ID" value="NZ_QGTR01000001.1"/>
</dbReference>
<reference evidence="4 5" key="1">
    <citation type="submission" date="2018-05" db="EMBL/GenBank/DDBJ databases">
        <title>Genomic Encyclopedia of Type Strains, Phase IV (KMG-IV): sequencing the most valuable type-strain genomes for metagenomic binning, comparative biology and taxonomic classification.</title>
        <authorList>
            <person name="Goeker M."/>
        </authorList>
    </citation>
    <scope>NUCLEOTIDE SEQUENCE [LARGE SCALE GENOMIC DNA]</scope>
    <source>
        <strain evidence="4 5">DSM 16791</strain>
    </source>
</reference>
<evidence type="ECO:0000259" key="3">
    <source>
        <dbReference type="PROSITE" id="PS50263"/>
    </source>
</evidence>
<dbReference type="PANTHER" id="PTHR43674:SF2">
    <property type="entry name" value="BETA-UREIDOPROPIONASE"/>
    <property type="match status" value="1"/>
</dbReference>
<dbReference type="InterPro" id="IPR044083">
    <property type="entry name" value="RamA-like"/>
</dbReference>
<protein>
    <submittedName>
        <fullName evidence="4">Putative amidohydrolase</fullName>
    </submittedName>
</protein>
<keyword evidence="2 4" id="KW-0378">Hydrolase</keyword>
<evidence type="ECO:0000313" key="4">
    <source>
        <dbReference type="EMBL" id="PWW03394.1"/>
    </source>
</evidence>
<evidence type="ECO:0000313" key="5">
    <source>
        <dbReference type="Proteomes" id="UP000246352"/>
    </source>
</evidence>
<comment type="caution">
    <text evidence="4">The sequence shown here is derived from an EMBL/GenBank/DDBJ whole genome shotgun (WGS) entry which is preliminary data.</text>
</comment>
<dbReference type="CDD" id="cd07576">
    <property type="entry name" value="R-amidase_like"/>
    <property type="match status" value="1"/>
</dbReference>
<dbReference type="InterPro" id="IPR036526">
    <property type="entry name" value="C-N_Hydrolase_sf"/>
</dbReference>
<dbReference type="GO" id="GO:0016811">
    <property type="term" value="F:hydrolase activity, acting on carbon-nitrogen (but not peptide) bonds, in linear amides"/>
    <property type="evidence" value="ECO:0007669"/>
    <property type="project" value="TreeGrafter"/>
</dbReference>
<organism evidence="4 5">
    <name type="scientific">Hoeflea marina</name>
    <dbReference type="NCBI Taxonomy" id="274592"/>
    <lineage>
        <taxon>Bacteria</taxon>
        <taxon>Pseudomonadati</taxon>
        <taxon>Pseudomonadota</taxon>
        <taxon>Alphaproteobacteria</taxon>
        <taxon>Hyphomicrobiales</taxon>
        <taxon>Rhizobiaceae</taxon>
        <taxon>Hoeflea</taxon>
    </lineage>
</organism>
<dbReference type="SUPFAM" id="SSF56317">
    <property type="entry name" value="Carbon-nitrogen hydrolase"/>
    <property type="match status" value="1"/>
</dbReference>
<evidence type="ECO:0000256" key="1">
    <source>
        <dbReference type="ARBA" id="ARBA00010613"/>
    </source>
</evidence>
<dbReference type="Gene3D" id="3.60.110.10">
    <property type="entry name" value="Carbon-nitrogen hydrolase"/>
    <property type="match status" value="1"/>
</dbReference>
<accession>A0A317PS12</accession>
<sequence>MIRIAALQMQTAGADTEANLERIEQAAREAAQSRATLLITPELGVTSYGGGKDILDLAEAVDGPLVARLTDIARRTGVAIVAGFAEKADGAVYNAAVYTDGKGTPSVYRKSHLYGDYERDLFSPERPSTCLFVHAGMTLGMLICYDVEFPENVRRLALAGAEMILVPTATPMGASGSFIAEKMIPVRAFENQVFIAYINNCGHDDRFVYAGQSIIAAPDGGALAQAGLTEMQLVAEINPPAYARSRRENSYLEDLGTD</sequence>